<dbReference type="RefSeq" id="WP_014623896.1">
    <property type="nucleotide sequence ID" value="NC_017583.1"/>
</dbReference>
<evidence type="ECO:0000259" key="9">
    <source>
        <dbReference type="PROSITE" id="PS50850"/>
    </source>
</evidence>
<dbReference type="PANTHER" id="PTHR23522">
    <property type="entry name" value="BLL5896 PROTEIN"/>
    <property type="match status" value="1"/>
</dbReference>
<dbReference type="Pfam" id="PF12832">
    <property type="entry name" value="MFS_1_like"/>
    <property type="match status" value="1"/>
</dbReference>
<feature type="transmembrane region" description="Helical" evidence="8">
    <location>
        <begin position="12"/>
        <end position="32"/>
    </location>
</feature>
<sequence>MGAPSEKFRLYLLQFFYFFAGGSALPFLTLYLKEVLLYPDGSPAYSLIGGLFLVSGLAGLVASPAAGYIADTFHAENRLLSISGLMYALGSFLYMVLWFLPPSYYGLAYALVIAGSILRGIFMRPIIPLLDAQILAYFHHAEGNARNYGTIRWMGSFAWAFSLVASGILLQLTGKLVYPIAVHVAGLLLFAFIALPPSGTPRTSEPTRWEHLLKDRLFFGYLSVIFLVGFSVMGSYSFTTYLMEESEVSYLLMGLSFAVASLPEIPLMYLGRRLLARWGMSSLFLMGVGLHALKLVLFLLIPQGSSALLFVLVQILHGCGYAFYYLGHISIVDGLSHHTLRATYQNLQQFAWGLGASIGGLAGGIIIEHTSVRVFFGVDAAILVLAMGIFSSFILPALHRRALRGTS</sequence>
<evidence type="ECO:0000256" key="5">
    <source>
        <dbReference type="ARBA" id="ARBA00022692"/>
    </source>
</evidence>
<keyword evidence="6 8" id="KW-1133">Transmembrane helix</keyword>
<dbReference type="Proteomes" id="UP000007254">
    <property type="component" value="Chromosome"/>
</dbReference>
<evidence type="ECO:0000313" key="10">
    <source>
        <dbReference type="EMBL" id="AEJ60493.1"/>
    </source>
</evidence>
<dbReference type="PROSITE" id="PS50850">
    <property type="entry name" value="MFS"/>
    <property type="match status" value="1"/>
</dbReference>
<reference evidence="10 11" key="1">
    <citation type="submission" date="2011-06" db="EMBL/GenBank/DDBJ databases">
        <title>The complete genome of Spirochaeta thermophila DSM 6578.</title>
        <authorList>
            <consortium name="US DOE Joint Genome Institute (JGI-PGF)"/>
            <person name="Lucas S."/>
            <person name="Lapidus A."/>
            <person name="Bruce D."/>
            <person name="Goodwin L."/>
            <person name="Pitluck S."/>
            <person name="Peters L."/>
            <person name="Kyrpides N."/>
            <person name="Mavromatis K."/>
            <person name="Ivanova N."/>
            <person name="Mikailova N."/>
            <person name="Pagani I."/>
            <person name="Chertkov O."/>
            <person name="Detter J.C."/>
            <person name="Tapia R."/>
            <person name="Han C."/>
            <person name="Land M."/>
            <person name="Hauser L."/>
            <person name="Markowitz V."/>
            <person name="Cheng J.-F."/>
            <person name="Hugenholtz P."/>
            <person name="Woyke T."/>
            <person name="Wu D."/>
            <person name="Spring S."/>
            <person name="Merkhoffer B."/>
            <person name="Schneider S."/>
            <person name="Klenk H.-P."/>
            <person name="Eisen J.A."/>
        </authorList>
    </citation>
    <scope>NUCLEOTIDE SEQUENCE [LARGE SCALE GENOMIC DNA]</scope>
    <source>
        <strain evidence="11">ATCC 700085 / DSM 6578 / Z-1203</strain>
    </source>
</reference>
<feature type="transmembrane region" description="Helical" evidence="8">
    <location>
        <begin position="217"/>
        <end position="238"/>
    </location>
</feature>
<evidence type="ECO:0000256" key="6">
    <source>
        <dbReference type="ARBA" id="ARBA00022989"/>
    </source>
</evidence>
<accession>G0GCS4</accession>
<keyword evidence="4" id="KW-0997">Cell inner membrane</keyword>
<feature type="transmembrane region" description="Helical" evidence="8">
    <location>
        <begin position="347"/>
        <end position="367"/>
    </location>
</feature>
<organism evidence="10 11">
    <name type="scientific">Winmispira thermophila (strain ATCC 700085 / DSM 6578 / Z-1203)</name>
    <name type="common">Spirochaeta thermophila</name>
    <dbReference type="NCBI Taxonomy" id="869211"/>
    <lineage>
        <taxon>Bacteria</taxon>
        <taxon>Pseudomonadati</taxon>
        <taxon>Spirochaetota</taxon>
        <taxon>Spirochaetia</taxon>
        <taxon>Winmispirales</taxon>
        <taxon>Winmispiraceae</taxon>
        <taxon>Winmispira</taxon>
    </lineage>
</organism>
<comment type="subcellular location">
    <subcellularLocation>
        <location evidence="1">Cell inner membrane</location>
        <topology evidence="1">Multi-pass membrane protein</topology>
    </subcellularLocation>
</comment>
<dbReference type="Gene3D" id="1.20.1250.20">
    <property type="entry name" value="MFS general substrate transporter like domains"/>
    <property type="match status" value="2"/>
</dbReference>
<keyword evidence="5 8" id="KW-0812">Transmembrane</keyword>
<dbReference type="InterPro" id="IPR036259">
    <property type="entry name" value="MFS_trans_sf"/>
</dbReference>
<feature type="transmembrane region" description="Helical" evidence="8">
    <location>
        <begin position="176"/>
        <end position="196"/>
    </location>
</feature>
<feature type="transmembrane region" description="Helical" evidence="8">
    <location>
        <begin position="373"/>
        <end position="398"/>
    </location>
</feature>
<dbReference type="PANTHER" id="PTHR23522:SF10">
    <property type="entry name" value="3-PHENYLPROPIONIC ACID TRANSPORTER-RELATED"/>
    <property type="match status" value="1"/>
</dbReference>
<feature type="domain" description="Major facilitator superfamily (MFS) profile" evidence="9">
    <location>
        <begin position="217"/>
        <end position="407"/>
    </location>
</feature>
<feature type="transmembrane region" description="Helical" evidence="8">
    <location>
        <begin position="151"/>
        <end position="170"/>
    </location>
</feature>
<dbReference type="HOGENOM" id="CLU_675993_0_0_12"/>
<proteinExistence type="predicted"/>
<feature type="transmembrane region" description="Helical" evidence="8">
    <location>
        <begin position="250"/>
        <end position="271"/>
    </location>
</feature>
<keyword evidence="3" id="KW-1003">Cell membrane</keyword>
<dbReference type="AlphaFoldDB" id="G0GCS4"/>
<dbReference type="KEGG" id="stq:Spith_0206"/>
<evidence type="ECO:0000256" key="2">
    <source>
        <dbReference type="ARBA" id="ARBA00022448"/>
    </source>
</evidence>
<dbReference type="GO" id="GO:0022857">
    <property type="term" value="F:transmembrane transporter activity"/>
    <property type="evidence" value="ECO:0007669"/>
    <property type="project" value="InterPro"/>
</dbReference>
<evidence type="ECO:0000256" key="1">
    <source>
        <dbReference type="ARBA" id="ARBA00004429"/>
    </source>
</evidence>
<feature type="transmembrane region" description="Helical" evidence="8">
    <location>
        <begin position="44"/>
        <end position="67"/>
    </location>
</feature>
<feature type="transmembrane region" description="Helical" evidence="8">
    <location>
        <begin position="106"/>
        <end position="130"/>
    </location>
</feature>
<keyword evidence="11" id="KW-1185">Reference proteome</keyword>
<evidence type="ECO:0000256" key="3">
    <source>
        <dbReference type="ARBA" id="ARBA00022475"/>
    </source>
</evidence>
<dbReference type="SUPFAM" id="SSF103473">
    <property type="entry name" value="MFS general substrate transporter"/>
    <property type="match status" value="1"/>
</dbReference>
<dbReference type="OrthoDB" id="9768783at2"/>
<name>G0GCS4_WINT7</name>
<feature type="transmembrane region" description="Helical" evidence="8">
    <location>
        <begin position="79"/>
        <end position="100"/>
    </location>
</feature>
<feature type="transmembrane region" description="Helical" evidence="8">
    <location>
        <begin position="283"/>
        <end position="301"/>
    </location>
</feature>
<dbReference type="STRING" id="869211.Spith_0206"/>
<evidence type="ECO:0000256" key="8">
    <source>
        <dbReference type="SAM" id="Phobius"/>
    </source>
</evidence>
<evidence type="ECO:0000313" key="11">
    <source>
        <dbReference type="Proteomes" id="UP000007254"/>
    </source>
</evidence>
<evidence type="ECO:0000256" key="7">
    <source>
        <dbReference type="ARBA" id="ARBA00023136"/>
    </source>
</evidence>
<dbReference type="EMBL" id="CP002903">
    <property type="protein sequence ID" value="AEJ60493.1"/>
    <property type="molecule type" value="Genomic_DNA"/>
</dbReference>
<feature type="transmembrane region" description="Helical" evidence="8">
    <location>
        <begin position="307"/>
        <end position="326"/>
    </location>
</feature>
<keyword evidence="7 8" id="KW-0472">Membrane</keyword>
<dbReference type="InterPro" id="IPR024989">
    <property type="entry name" value="MFS_assoc_dom"/>
</dbReference>
<protein>
    <submittedName>
        <fullName evidence="10">Major facilitator superfamily MFS_1</fullName>
    </submittedName>
</protein>
<evidence type="ECO:0000256" key="4">
    <source>
        <dbReference type="ARBA" id="ARBA00022519"/>
    </source>
</evidence>
<dbReference type="InterPro" id="IPR020846">
    <property type="entry name" value="MFS_dom"/>
</dbReference>
<keyword evidence="2" id="KW-0813">Transport</keyword>
<gene>
    <name evidence="10" type="ordered locus">Spith_0206</name>
</gene>
<dbReference type="GO" id="GO:0005886">
    <property type="term" value="C:plasma membrane"/>
    <property type="evidence" value="ECO:0007669"/>
    <property type="project" value="UniProtKB-SubCell"/>
</dbReference>